<dbReference type="AlphaFoldDB" id="A0ABD6FKX1"/>
<sequence length="84" mass="9322">MTRLRVVLLSLDEALDVHPAGGERHSRRQTVQDGTVFDPDMHVVCVVAADSRHDSDDVDVVDAVVLCEPHEQQDRSADEHASHQ</sequence>
<dbReference type="Proteomes" id="UP000249324">
    <property type="component" value="Unassembled WGS sequence"/>
</dbReference>
<gene>
    <name evidence="1" type="ORF">DIU77_014885</name>
</gene>
<protein>
    <submittedName>
        <fullName evidence="1">Uncharacterized protein</fullName>
    </submittedName>
</protein>
<evidence type="ECO:0000313" key="2">
    <source>
        <dbReference type="Proteomes" id="UP000249324"/>
    </source>
</evidence>
<reference evidence="1 2" key="1">
    <citation type="journal article" date="2021" name="BMC Genomics">
        <title>Genome-resolved metagenome and metatranscriptome analyses of thermophilic composting reveal key bacterial players and their metabolic interactions.</title>
        <authorList>
            <person name="Braga L.P.P."/>
            <person name="Pereira R.V."/>
            <person name="Martins L.F."/>
            <person name="Moura L.M.S."/>
            <person name="Sanchez F.B."/>
            <person name="Patane J.S.L."/>
            <person name="da Silva A.M."/>
            <person name="Setubal J.C."/>
        </authorList>
    </citation>
    <scope>NUCLEOTIDE SEQUENCE [LARGE SCALE GENOMIC DNA]</scope>
    <source>
        <strain evidence="1">ZC4RG45</strain>
    </source>
</reference>
<name>A0ABD6FKX1_9PSEU</name>
<proteinExistence type="predicted"/>
<organism evidence="1 2">
    <name type="scientific">Thermocrispum agreste</name>
    <dbReference type="NCBI Taxonomy" id="37925"/>
    <lineage>
        <taxon>Bacteria</taxon>
        <taxon>Bacillati</taxon>
        <taxon>Actinomycetota</taxon>
        <taxon>Actinomycetes</taxon>
        <taxon>Pseudonocardiales</taxon>
        <taxon>Pseudonocardiaceae</taxon>
        <taxon>Thermocrispum</taxon>
    </lineage>
</organism>
<evidence type="ECO:0000313" key="1">
    <source>
        <dbReference type="EMBL" id="MFO7193524.1"/>
    </source>
</evidence>
<dbReference type="EMBL" id="QGUI02000227">
    <property type="protein sequence ID" value="MFO7193524.1"/>
    <property type="molecule type" value="Genomic_DNA"/>
</dbReference>
<accession>A0ABD6FKX1</accession>
<comment type="caution">
    <text evidence="1">The sequence shown here is derived from an EMBL/GenBank/DDBJ whole genome shotgun (WGS) entry which is preliminary data.</text>
</comment>